<dbReference type="EMBL" id="CADCTW010000232">
    <property type="protein sequence ID" value="CAA9368546.1"/>
    <property type="molecule type" value="Genomic_DNA"/>
</dbReference>
<evidence type="ECO:0000256" key="3">
    <source>
        <dbReference type="ARBA" id="ARBA00023004"/>
    </source>
</evidence>
<gene>
    <name evidence="7" type="ORF">AVDCRST_MAG68-5245</name>
</gene>
<dbReference type="InterPro" id="IPR036909">
    <property type="entry name" value="Cyt_c-like_dom_sf"/>
</dbReference>
<dbReference type="SUPFAM" id="SSF46626">
    <property type="entry name" value="Cytochrome c"/>
    <property type="match status" value="1"/>
</dbReference>
<dbReference type="Pfam" id="PF06181">
    <property type="entry name" value="Urate_ox_N"/>
    <property type="match status" value="1"/>
</dbReference>
<feature type="transmembrane region" description="Helical" evidence="5">
    <location>
        <begin position="84"/>
        <end position="107"/>
    </location>
</feature>
<evidence type="ECO:0000256" key="1">
    <source>
        <dbReference type="ARBA" id="ARBA00022617"/>
    </source>
</evidence>
<feature type="transmembrane region" description="Helical" evidence="5">
    <location>
        <begin position="12"/>
        <end position="34"/>
    </location>
</feature>
<dbReference type="PROSITE" id="PS51007">
    <property type="entry name" value="CYTC"/>
    <property type="match status" value="1"/>
</dbReference>
<evidence type="ECO:0000259" key="6">
    <source>
        <dbReference type="PROSITE" id="PS51007"/>
    </source>
</evidence>
<dbReference type="GO" id="GO:0009055">
    <property type="term" value="F:electron transfer activity"/>
    <property type="evidence" value="ECO:0007669"/>
    <property type="project" value="InterPro"/>
</dbReference>
<proteinExistence type="predicted"/>
<evidence type="ECO:0000256" key="5">
    <source>
        <dbReference type="SAM" id="Phobius"/>
    </source>
</evidence>
<dbReference type="GO" id="GO:0020037">
    <property type="term" value="F:heme binding"/>
    <property type="evidence" value="ECO:0007669"/>
    <property type="project" value="InterPro"/>
</dbReference>
<dbReference type="AlphaFoldDB" id="A0A6J4MWH9"/>
<sequence>MSPALREILDLVFRWIHLVAGIMWIGNSLLWNWLDRNLEPSKTGKEAVQGEIWLLHSGAFYYMEKGLAGWDQDRPLHWFKWQAYTTWLTGAALLVVVYYAGGGALLVDPAVRDLDPAHAVAIAAGTLVVAWLAYDFFLGRLISSLGRMGAVLGFALVLGVAYGLTQLLSGRAAFLHVGAMLGTLMAGNVYRVIMPSQRVLVAAAERGERPDPAPSKRAKDRSIHNNYMTFPVIVLMLSSHFPDLYASRLNWLILGVLVLAGAAVRHILNVRFTFPRWKPALAATFAASLGALVLLLARPARPAVAAADGGRVTFAQANAVIQKRCTVCHSASAADRTFGNAPAGVAFDTPEQILARVDRIRARAVETATMPPANKTFTTPEERALLGRWIAQGAPRE</sequence>
<keyword evidence="5" id="KW-0812">Transmembrane</keyword>
<reference evidence="7" key="1">
    <citation type="submission" date="2020-02" db="EMBL/GenBank/DDBJ databases">
        <authorList>
            <person name="Meier V. D."/>
        </authorList>
    </citation>
    <scope>NUCLEOTIDE SEQUENCE</scope>
    <source>
        <strain evidence="7">AVDCRST_MAG68</strain>
    </source>
</reference>
<feature type="transmembrane region" description="Helical" evidence="5">
    <location>
        <begin position="248"/>
        <end position="268"/>
    </location>
</feature>
<keyword evidence="1 4" id="KW-0349">Heme</keyword>
<feature type="transmembrane region" description="Helical" evidence="5">
    <location>
        <begin position="150"/>
        <end position="168"/>
    </location>
</feature>
<dbReference type="GO" id="GO:0046872">
    <property type="term" value="F:metal ion binding"/>
    <property type="evidence" value="ECO:0007669"/>
    <property type="project" value="UniProtKB-KW"/>
</dbReference>
<keyword evidence="3 4" id="KW-0408">Iron</keyword>
<accession>A0A6J4MWH9</accession>
<organism evidence="7">
    <name type="scientific">uncultured Gemmatimonadota bacterium</name>
    <dbReference type="NCBI Taxonomy" id="203437"/>
    <lineage>
        <taxon>Bacteria</taxon>
        <taxon>Pseudomonadati</taxon>
        <taxon>Gemmatimonadota</taxon>
        <taxon>environmental samples</taxon>
    </lineage>
</organism>
<evidence type="ECO:0000256" key="2">
    <source>
        <dbReference type="ARBA" id="ARBA00022723"/>
    </source>
</evidence>
<evidence type="ECO:0000313" key="7">
    <source>
        <dbReference type="EMBL" id="CAA9368546.1"/>
    </source>
</evidence>
<keyword evidence="5" id="KW-1133">Transmembrane helix</keyword>
<feature type="transmembrane region" description="Helical" evidence="5">
    <location>
        <begin position="119"/>
        <end position="138"/>
    </location>
</feature>
<feature type="transmembrane region" description="Helical" evidence="5">
    <location>
        <begin position="174"/>
        <end position="193"/>
    </location>
</feature>
<dbReference type="InterPro" id="IPR009056">
    <property type="entry name" value="Cyt_c-like_dom"/>
</dbReference>
<feature type="transmembrane region" description="Helical" evidence="5">
    <location>
        <begin position="280"/>
        <end position="297"/>
    </location>
</feature>
<dbReference type="InterPro" id="IPR010389">
    <property type="entry name" value="Urate_ox_N"/>
</dbReference>
<evidence type="ECO:0000256" key="4">
    <source>
        <dbReference type="PROSITE-ProRule" id="PRU00433"/>
    </source>
</evidence>
<feature type="domain" description="Cytochrome c" evidence="6">
    <location>
        <begin position="305"/>
        <end position="394"/>
    </location>
</feature>
<keyword evidence="2 4" id="KW-0479">Metal-binding</keyword>
<protein>
    <recommendedName>
        <fullName evidence="6">Cytochrome c domain-containing protein</fullName>
    </recommendedName>
</protein>
<keyword evidence="5" id="KW-0472">Membrane</keyword>
<feature type="transmembrane region" description="Helical" evidence="5">
    <location>
        <begin position="225"/>
        <end position="242"/>
    </location>
</feature>
<name>A0A6J4MWH9_9BACT</name>